<dbReference type="Proteomes" id="UP000095606">
    <property type="component" value="Unassembled WGS sequence"/>
</dbReference>
<dbReference type="EC" id="3.5.2.6" evidence="3 5"/>
<dbReference type="SUPFAM" id="SSF81901">
    <property type="entry name" value="HCP-like"/>
    <property type="match status" value="1"/>
</dbReference>
<evidence type="ECO:0000313" key="3">
    <source>
        <dbReference type="EMBL" id="CUO80823.1"/>
    </source>
</evidence>
<dbReference type="PANTHER" id="PTHR43628">
    <property type="entry name" value="ACTIVATOR OF C KINASE PROTEIN 1-RELATED"/>
    <property type="match status" value="1"/>
</dbReference>
<evidence type="ECO:0000313" key="5">
    <source>
        <dbReference type="EMBL" id="VYT51444.1"/>
    </source>
</evidence>
<evidence type="ECO:0000256" key="1">
    <source>
        <dbReference type="SAM" id="SignalP"/>
    </source>
</evidence>
<dbReference type="GO" id="GO:0006508">
    <property type="term" value="P:proteolysis"/>
    <property type="evidence" value="ECO:0007669"/>
    <property type="project" value="InterPro"/>
</dbReference>
<dbReference type="SMART" id="SM00671">
    <property type="entry name" value="SEL1"/>
    <property type="match status" value="3"/>
</dbReference>
<evidence type="ECO:0000313" key="4">
    <source>
        <dbReference type="EMBL" id="UVQ76185.1"/>
    </source>
</evidence>
<accession>A0A6N2XAX2</accession>
<dbReference type="InterPro" id="IPR006597">
    <property type="entry name" value="Sel1-like"/>
</dbReference>
<dbReference type="RefSeq" id="WP_010536275.1">
    <property type="nucleotide sequence ID" value="NZ_CABMFH010000003.1"/>
</dbReference>
<accession>A0A174I0V6</accession>
<dbReference type="EMBL" id="CZAE01000004">
    <property type="protein sequence ID" value="CUO80823.1"/>
    <property type="molecule type" value="Genomic_DNA"/>
</dbReference>
<dbReference type="GeneID" id="69588339"/>
<dbReference type="GO" id="GO:0008800">
    <property type="term" value="F:beta-lactamase activity"/>
    <property type="evidence" value="ECO:0007669"/>
    <property type="project" value="UniProtKB-EC"/>
</dbReference>
<dbReference type="Gene3D" id="1.25.40.10">
    <property type="entry name" value="Tetratricopeptide repeat domain"/>
    <property type="match status" value="1"/>
</dbReference>
<dbReference type="InterPro" id="IPR011990">
    <property type="entry name" value="TPR-like_helical_dom_sf"/>
</dbReference>
<feature type="chain" id="PRO_5044549913" evidence="1">
    <location>
        <begin position="19"/>
        <end position="521"/>
    </location>
</feature>
<dbReference type="InterPro" id="IPR029030">
    <property type="entry name" value="Caspase-like_dom_sf"/>
</dbReference>
<reference evidence="5" key="2">
    <citation type="submission" date="2019-11" db="EMBL/GenBank/DDBJ databases">
        <authorList>
            <person name="Feng L."/>
        </authorList>
    </citation>
    <scope>NUCLEOTIDE SEQUENCE</scope>
    <source>
        <strain evidence="5">BfaecisLFYP10</strain>
    </source>
</reference>
<sequence length="521" mass="58592">MKKTVCILWLLCTVLASAIAQQTPTTAQIMSKASEYWAKQDYTQAASWYRKAAERGDATAQNCLGNCYFSGKGVDQSDMYALAWYQRAAAQDNPDGMVNLGYCYYIGKGIAQDYDTAMSWLQKAKVLYTRARKKGADVQKELDRINAMSKKPTFAQNESPIPASFVTGEAPVTPASPVVKIIPPEGFPYFSETQLEIRYSVDTPPDNPVKEVKVTVNGEIQPTARVVKKGRSVTVTLPKDDSSISISARNNTGWSETEFLRLKWDKSKENLIRPNLYVLAIGINDYDQIHPPLKMAVKDMNDFVRVVEKKKHAPYENIYVTKLSDKEATRQKIEDELCQLAARAESTDFTFIFFAGHGLKDNKDRFYLAPVDANIEMIRSSCIDADRFSGYLDDIRGKVVVFADACYSGALLQGRRSVSSLDMQKVVSEMNRAKPGRYIYASSEDDTVSNELPEWKNGAFTKALIEAFEGKAKAEGQKALTTVELMNFLRKRMKEIIKGDNNRKQIPGFDGWNEEFPLFTY</sequence>
<keyword evidence="7" id="KW-1185">Reference proteome</keyword>
<evidence type="ECO:0000313" key="6">
    <source>
        <dbReference type="Proteomes" id="UP000095606"/>
    </source>
</evidence>
<proteinExistence type="predicted"/>
<gene>
    <name evidence="3" type="primary">hcpC</name>
    <name evidence="5" type="ORF">BFLFYP10_04132</name>
    <name evidence="3" type="ORF">ERS852461_01165</name>
    <name evidence="4" type="ORF">NXY30_07330</name>
</gene>
<dbReference type="SUPFAM" id="SSF52129">
    <property type="entry name" value="Caspase-like"/>
    <property type="match status" value="1"/>
</dbReference>
<dbReference type="InterPro" id="IPR052945">
    <property type="entry name" value="Mitotic_Regulator"/>
</dbReference>
<protein>
    <submittedName>
        <fullName evidence="5">Beta-lactamase HcpC</fullName>
    </submittedName>
    <submittedName>
        <fullName evidence="4">Caspase family protein</fullName>
    </submittedName>
    <submittedName>
        <fullName evidence="3">Sel1 domain protein repeat-containing protein</fullName>
        <ecNumber evidence="3 5">3.5.2.6</ecNumber>
    </submittedName>
</protein>
<dbReference type="AlphaFoldDB" id="A0A174I0V6"/>
<keyword evidence="3" id="KW-0378">Hydrolase</keyword>
<evidence type="ECO:0000259" key="2">
    <source>
        <dbReference type="Pfam" id="PF00656"/>
    </source>
</evidence>
<feature type="domain" description="Peptidase C14 caspase" evidence="2">
    <location>
        <begin position="278"/>
        <end position="509"/>
    </location>
</feature>
<organism evidence="3 6">
    <name type="scientific">Bacteroides faecis</name>
    <dbReference type="NCBI Taxonomy" id="674529"/>
    <lineage>
        <taxon>Bacteria</taxon>
        <taxon>Pseudomonadati</taxon>
        <taxon>Bacteroidota</taxon>
        <taxon>Bacteroidia</taxon>
        <taxon>Bacteroidales</taxon>
        <taxon>Bacteroidaceae</taxon>
        <taxon>Bacteroides</taxon>
    </lineage>
</organism>
<dbReference type="PANTHER" id="PTHR43628:SF1">
    <property type="entry name" value="CHITIN SYNTHASE REGULATORY FACTOR 2-RELATED"/>
    <property type="match status" value="1"/>
</dbReference>
<dbReference type="Proteomes" id="UP001060104">
    <property type="component" value="Chromosome"/>
</dbReference>
<dbReference type="Pfam" id="PF08238">
    <property type="entry name" value="Sel1"/>
    <property type="match status" value="3"/>
</dbReference>
<keyword evidence="1" id="KW-0732">Signal</keyword>
<reference evidence="4" key="3">
    <citation type="submission" date="2022-08" db="EMBL/GenBank/DDBJ databases">
        <title>Genome Sequencing of Bacteroides fragilis Group Isolates with Nanopore Technology.</title>
        <authorList>
            <person name="Tisza M.J."/>
            <person name="Smith D."/>
            <person name="Dekker J.P."/>
        </authorList>
    </citation>
    <scope>NUCLEOTIDE SEQUENCE</scope>
    <source>
        <strain evidence="4">BFG-527</strain>
    </source>
</reference>
<dbReference type="Pfam" id="PF00656">
    <property type="entry name" value="Peptidase_C14"/>
    <property type="match status" value="1"/>
</dbReference>
<reference evidence="3 6" key="1">
    <citation type="submission" date="2015-09" db="EMBL/GenBank/DDBJ databases">
        <authorList>
            <consortium name="Pathogen Informatics"/>
        </authorList>
    </citation>
    <scope>NUCLEOTIDE SEQUENCE [LARGE SCALE GENOMIC DNA]</scope>
    <source>
        <strain evidence="3 6">2789STDY5834846</strain>
    </source>
</reference>
<dbReference type="EMBL" id="CACRSZ010000089">
    <property type="protein sequence ID" value="VYT51444.1"/>
    <property type="molecule type" value="Genomic_DNA"/>
</dbReference>
<dbReference type="GO" id="GO:0004197">
    <property type="term" value="F:cysteine-type endopeptidase activity"/>
    <property type="evidence" value="ECO:0007669"/>
    <property type="project" value="InterPro"/>
</dbReference>
<evidence type="ECO:0000313" key="7">
    <source>
        <dbReference type="Proteomes" id="UP001060104"/>
    </source>
</evidence>
<feature type="signal peptide" evidence="1">
    <location>
        <begin position="1"/>
        <end position="18"/>
    </location>
</feature>
<name>A0A174I0V6_9BACE</name>
<dbReference type="Gene3D" id="3.40.50.1460">
    <property type="match status" value="1"/>
</dbReference>
<dbReference type="InterPro" id="IPR011600">
    <property type="entry name" value="Pept_C14_caspase"/>
</dbReference>
<dbReference type="EMBL" id="CP103141">
    <property type="protein sequence ID" value="UVQ76185.1"/>
    <property type="molecule type" value="Genomic_DNA"/>
</dbReference>